<dbReference type="InterPro" id="IPR015943">
    <property type="entry name" value="WD40/YVTN_repeat-like_dom_sf"/>
</dbReference>
<gene>
    <name evidence="1" type="ORF">S12H4_45189</name>
</gene>
<sequence>LVILAACILITAVTETATAKSLYIIADINGDPTPIRAYNIGAGGILSFQAEYGIPNYGWGAVGLAIDSDSKNLFVTYEGSNVIQLINATTMTDTGTTTAPGASNLAGIVYDHDKELLYCVDRGLPRVYVYNWEASTATLTQVPGSPFNLTGTTTVYGIALDEIKDLLYVADYSTTINVYRTSDWSSWETISVNRTVISIAVDTERGFVYYGGGFAEDNYYLNQYNLNTYMEKEVQVAPDAGVMGIGIDPDTGLIY</sequence>
<dbReference type="Gene3D" id="2.130.10.10">
    <property type="entry name" value="YVTN repeat-like/Quinoprotein amine dehydrogenase"/>
    <property type="match status" value="1"/>
</dbReference>
<dbReference type="EMBL" id="BARW01027916">
    <property type="protein sequence ID" value="GAJ07208.1"/>
    <property type="molecule type" value="Genomic_DNA"/>
</dbReference>
<protein>
    <recommendedName>
        <fullName evidence="2">BPP domain-containing protein</fullName>
    </recommendedName>
</protein>
<proteinExistence type="predicted"/>
<dbReference type="AlphaFoldDB" id="X1TPF4"/>
<accession>X1TPF4</accession>
<organism evidence="1">
    <name type="scientific">marine sediment metagenome</name>
    <dbReference type="NCBI Taxonomy" id="412755"/>
    <lineage>
        <taxon>unclassified sequences</taxon>
        <taxon>metagenomes</taxon>
        <taxon>ecological metagenomes</taxon>
    </lineage>
</organism>
<reference evidence="1" key="1">
    <citation type="journal article" date="2014" name="Front. Microbiol.">
        <title>High frequency of phylogenetically diverse reductive dehalogenase-homologous genes in deep subseafloor sedimentary metagenomes.</title>
        <authorList>
            <person name="Kawai M."/>
            <person name="Futagami T."/>
            <person name="Toyoda A."/>
            <person name="Takaki Y."/>
            <person name="Nishi S."/>
            <person name="Hori S."/>
            <person name="Arai W."/>
            <person name="Tsubouchi T."/>
            <person name="Morono Y."/>
            <person name="Uchiyama I."/>
            <person name="Ito T."/>
            <person name="Fujiyama A."/>
            <person name="Inagaki F."/>
            <person name="Takami H."/>
        </authorList>
    </citation>
    <scope>NUCLEOTIDE SEQUENCE</scope>
    <source>
        <strain evidence="1">Expedition CK06-06</strain>
    </source>
</reference>
<evidence type="ECO:0008006" key="2">
    <source>
        <dbReference type="Google" id="ProtNLM"/>
    </source>
</evidence>
<evidence type="ECO:0000313" key="1">
    <source>
        <dbReference type="EMBL" id="GAJ07208.1"/>
    </source>
</evidence>
<name>X1TPF4_9ZZZZ</name>
<feature type="non-terminal residue" evidence="1">
    <location>
        <position position="1"/>
    </location>
</feature>
<dbReference type="SUPFAM" id="SSF75011">
    <property type="entry name" value="3-carboxy-cis,cis-mucoante lactonizing enzyme"/>
    <property type="match status" value="1"/>
</dbReference>
<feature type="non-terminal residue" evidence="1">
    <location>
        <position position="255"/>
    </location>
</feature>
<comment type="caution">
    <text evidence="1">The sequence shown here is derived from an EMBL/GenBank/DDBJ whole genome shotgun (WGS) entry which is preliminary data.</text>
</comment>